<comment type="caution">
    <text evidence="9">The sequence shown here is derived from an EMBL/GenBank/DDBJ whole genome shotgun (WGS) entry which is preliminary data.</text>
</comment>
<evidence type="ECO:0000259" key="8">
    <source>
        <dbReference type="PROSITE" id="PS51096"/>
    </source>
</evidence>
<gene>
    <name evidence="9" type="ORF">H8707_04610</name>
</gene>
<dbReference type="InterPro" id="IPR033887">
    <property type="entry name" value="PTS_IIA_man"/>
</dbReference>
<dbReference type="PANTHER" id="PTHR33799:SF1">
    <property type="entry name" value="PTS SYSTEM MANNOSE-SPECIFIC EIIAB COMPONENT-RELATED"/>
    <property type="match status" value="1"/>
</dbReference>
<dbReference type="PANTHER" id="PTHR33799">
    <property type="entry name" value="PTS PERMEASE-RELATED-RELATED"/>
    <property type="match status" value="1"/>
</dbReference>
<evidence type="ECO:0000256" key="5">
    <source>
        <dbReference type="ARBA" id="ARBA00022679"/>
    </source>
</evidence>
<sequence length="140" mass="15643">MKKVIILTHGRLSEGFQSAFEIICGKENGLETIVMEAKDSPTTLSKKIQEKISKFSEDDTIILLTDIPAGSTTKTAVSFLKDYKNLYIVSGINLGLLLEIMMDPMEQAEESIRRSIALSKDTIQFINDELKILALDCKEE</sequence>
<organism evidence="9 10">
    <name type="scientific">Paratissierella segnis</name>
    <dbReference type="NCBI Taxonomy" id="2763679"/>
    <lineage>
        <taxon>Bacteria</taxon>
        <taxon>Bacillati</taxon>
        <taxon>Bacillota</taxon>
        <taxon>Tissierellia</taxon>
        <taxon>Tissierellales</taxon>
        <taxon>Tissierellaceae</taxon>
        <taxon>Paratissierella</taxon>
    </lineage>
</organism>
<comment type="subcellular location">
    <subcellularLocation>
        <location evidence="1">Cytoplasm</location>
    </subcellularLocation>
</comment>
<keyword evidence="2" id="KW-0813">Transport</keyword>
<dbReference type="InterPro" id="IPR036662">
    <property type="entry name" value="PTS_EIIA_man-typ_sf"/>
</dbReference>
<dbReference type="AlphaFoldDB" id="A0A926IJJ8"/>
<keyword evidence="6" id="KW-0598">Phosphotransferase system</keyword>
<dbReference type="CDD" id="cd00006">
    <property type="entry name" value="PTS_IIA_man"/>
    <property type="match status" value="1"/>
</dbReference>
<dbReference type="GO" id="GO:0016020">
    <property type="term" value="C:membrane"/>
    <property type="evidence" value="ECO:0007669"/>
    <property type="project" value="InterPro"/>
</dbReference>
<proteinExistence type="predicted"/>
<evidence type="ECO:0000313" key="10">
    <source>
        <dbReference type="Proteomes" id="UP000601171"/>
    </source>
</evidence>
<dbReference type="GO" id="GO:0005737">
    <property type="term" value="C:cytoplasm"/>
    <property type="evidence" value="ECO:0007669"/>
    <property type="project" value="UniProtKB-SubCell"/>
</dbReference>
<protein>
    <recommendedName>
        <fullName evidence="8">PTS EIIA type-4 domain-containing protein</fullName>
    </recommendedName>
</protein>
<keyword evidence="3" id="KW-0963">Cytoplasm</keyword>
<dbReference type="InterPro" id="IPR004701">
    <property type="entry name" value="PTS_EIIA_man-typ"/>
</dbReference>
<evidence type="ECO:0000256" key="7">
    <source>
        <dbReference type="ARBA" id="ARBA00022777"/>
    </source>
</evidence>
<keyword evidence="10" id="KW-1185">Reference proteome</keyword>
<dbReference type="PROSITE" id="PS51096">
    <property type="entry name" value="PTS_EIIA_TYPE_4"/>
    <property type="match status" value="1"/>
</dbReference>
<reference evidence="9" key="1">
    <citation type="submission" date="2020-08" db="EMBL/GenBank/DDBJ databases">
        <title>Genome public.</title>
        <authorList>
            <person name="Liu C."/>
            <person name="Sun Q."/>
        </authorList>
    </citation>
    <scope>NUCLEOTIDE SEQUENCE</scope>
    <source>
        <strain evidence="9">BX21</strain>
    </source>
</reference>
<feature type="domain" description="PTS EIIA type-4" evidence="8">
    <location>
        <begin position="1"/>
        <end position="123"/>
    </location>
</feature>
<dbReference type="Pfam" id="PF03610">
    <property type="entry name" value="EIIA-man"/>
    <property type="match status" value="1"/>
</dbReference>
<dbReference type="InterPro" id="IPR051471">
    <property type="entry name" value="Bacterial_PTS_sugar_comp"/>
</dbReference>
<dbReference type="GO" id="GO:0016301">
    <property type="term" value="F:kinase activity"/>
    <property type="evidence" value="ECO:0007669"/>
    <property type="project" value="UniProtKB-KW"/>
</dbReference>
<evidence type="ECO:0000256" key="4">
    <source>
        <dbReference type="ARBA" id="ARBA00022597"/>
    </source>
</evidence>
<evidence type="ECO:0000256" key="3">
    <source>
        <dbReference type="ARBA" id="ARBA00022490"/>
    </source>
</evidence>
<dbReference type="EMBL" id="JACRTG010000012">
    <property type="protein sequence ID" value="MBC8587521.1"/>
    <property type="molecule type" value="Genomic_DNA"/>
</dbReference>
<dbReference type="RefSeq" id="WP_262428973.1">
    <property type="nucleotide sequence ID" value="NZ_JACRTG010000012.1"/>
</dbReference>
<keyword evidence="4" id="KW-0762">Sugar transport</keyword>
<keyword evidence="5" id="KW-0808">Transferase</keyword>
<dbReference type="Gene3D" id="3.40.50.510">
    <property type="entry name" value="Phosphotransferase system, mannose-type IIA component"/>
    <property type="match status" value="1"/>
</dbReference>
<dbReference type="GO" id="GO:0009401">
    <property type="term" value="P:phosphoenolpyruvate-dependent sugar phosphotransferase system"/>
    <property type="evidence" value="ECO:0007669"/>
    <property type="project" value="UniProtKB-KW"/>
</dbReference>
<evidence type="ECO:0000256" key="6">
    <source>
        <dbReference type="ARBA" id="ARBA00022683"/>
    </source>
</evidence>
<dbReference type="SUPFAM" id="SSF53062">
    <property type="entry name" value="PTS system fructose IIA component-like"/>
    <property type="match status" value="1"/>
</dbReference>
<keyword evidence="7" id="KW-0418">Kinase</keyword>
<accession>A0A926IJJ8</accession>
<evidence type="ECO:0000256" key="1">
    <source>
        <dbReference type="ARBA" id="ARBA00004496"/>
    </source>
</evidence>
<dbReference type="Proteomes" id="UP000601171">
    <property type="component" value="Unassembled WGS sequence"/>
</dbReference>
<evidence type="ECO:0000313" key="9">
    <source>
        <dbReference type="EMBL" id="MBC8587521.1"/>
    </source>
</evidence>
<evidence type="ECO:0000256" key="2">
    <source>
        <dbReference type="ARBA" id="ARBA00022448"/>
    </source>
</evidence>
<name>A0A926IJJ8_9FIRM</name>